<dbReference type="SUPFAM" id="SSF55961">
    <property type="entry name" value="Bet v1-like"/>
    <property type="match status" value="1"/>
</dbReference>
<name>A0A6N4ST54_CYTH3</name>
<protein>
    <recommendedName>
        <fullName evidence="3">Activator of Hsp90 ATPase homologue 1/2-like C-terminal domain-containing protein</fullName>
    </recommendedName>
</protein>
<feature type="compositionally biased region" description="Low complexity" evidence="2">
    <location>
        <begin position="140"/>
        <end position="150"/>
    </location>
</feature>
<comment type="similarity">
    <text evidence="1">Belongs to the AHA1 family.</text>
</comment>
<dbReference type="OrthoDB" id="287565at2"/>
<dbReference type="EMBL" id="CP000383">
    <property type="protein sequence ID" value="ABG59561.1"/>
    <property type="molecule type" value="Genomic_DNA"/>
</dbReference>
<dbReference type="Gene3D" id="3.30.530.20">
    <property type="match status" value="1"/>
</dbReference>
<evidence type="ECO:0000313" key="4">
    <source>
        <dbReference type="EMBL" id="ABG59561.1"/>
    </source>
</evidence>
<sequence>MEASDLTFTVSVDQTTKHVFDAICNVRGWWSEEIEGNTDKRNETFIYQYEDVHYAKIKVQELIPNEKVVWLVTYNYFKFTKDKSEWTGTTIRFDISAKGDKTEIRFTHYGLNPEFECYDICSNAWGQYIGQSLPDLIKSGKGNPNGKNKPTTADEERFSAKN</sequence>
<accession>A0A6N4ST54</accession>
<gene>
    <name evidence="4" type="ordered locus">CHU_2300</name>
</gene>
<feature type="domain" description="Activator of Hsp90 ATPase homologue 1/2-like C-terminal" evidence="3">
    <location>
        <begin position="27"/>
        <end position="135"/>
    </location>
</feature>
<evidence type="ECO:0000256" key="1">
    <source>
        <dbReference type="ARBA" id="ARBA00006817"/>
    </source>
</evidence>
<dbReference type="InterPro" id="IPR013538">
    <property type="entry name" value="ASHA1/2-like_C"/>
</dbReference>
<dbReference type="Pfam" id="PF08327">
    <property type="entry name" value="AHSA1"/>
    <property type="match status" value="1"/>
</dbReference>
<dbReference type="InterPro" id="IPR023393">
    <property type="entry name" value="START-like_dom_sf"/>
</dbReference>
<dbReference type="RefSeq" id="WP_011585678.1">
    <property type="nucleotide sequence ID" value="NC_008255.1"/>
</dbReference>
<dbReference type="Proteomes" id="UP000001822">
    <property type="component" value="Chromosome"/>
</dbReference>
<keyword evidence="5" id="KW-1185">Reference proteome</keyword>
<dbReference type="KEGG" id="chu:CHU_2300"/>
<reference evidence="4 5" key="1">
    <citation type="journal article" date="2007" name="Appl. Environ. Microbiol.">
        <title>Genome sequence of the cellulolytic gliding bacterium Cytophaga hutchinsonii.</title>
        <authorList>
            <person name="Xie G."/>
            <person name="Bruce D.C."/>
            <person name="Challacombe J.F."/>
            <person name="Chertkov O."/>
            <person name="Detter J.C."/>
            <person name="Gilna P."/>
            <person name="Han C.S."/>
            <person name="Lucas S."/>
            <person name="Misra M."/>
            <person name="Myers G.L."/>
            <person name="Richardson P."/>
            <person name="Tapia R."/>
            <person name="Thayer N."/>
            <person name="Thompson L.S."/>
            <person name="Brettin T.S."/>
            <person name="Henrissat B."/>
            <person name="Wilson D.B."/>
            <person name="McBride M.J."/>
        </authorList>
    </citation>
    <scope>NUCLEOTIDE SEQUENCE [LARGE SCALE GENOMIC DNA]</scope>
    <source>
        <strain evidence="5">ATCC 33406 / DSM 1761 / CIP 103989 / NBRC 15051 / NCIMB 9469 / D465</strain>
    </source>
</reference>
<dbReference type="CDD" id="cd07814">
    <property type="entry name" value="SRPBCC_CalC_Aha1-like"/>
    <property type="match status" value="1"/>
</dbReference>
<dbReference type="AlphaFoldDB" id="A0A6N4ST54"/>
<evidence type="ECO:0000259" key="3">
    <source>
        <dbReference type="Pfam" id="PF08327"/>
    </source>
</evidence>
<organism evidence="4 5">
    <name type="scientific">Cytophaga hutchinsonii (strain ATCC 33406 / DSM 1761 / CIP 103989 / NBRC 15051 / NCIMB 9469 / D465)</name>
    <dbReference type="NCBI Taxonomy" id="269798"/>
    <lineage>
        <taxon>Bacteria</taxon>
        <taxon>Pseudomonadati</taxon>
        <taxon>Bacteroidota</taxon>
        <taxon>Cytophagia</taxon>
        <taxon>Cytophagales</taxon>
        <taxon>Cytophagaceae</taxon>
        <taxon>Cytophaga</taxon>
    </lineage>
</organism>
<feature type="compositionally biased region" description="Basic and acidic residues" evidence="2">
    <location>
        <begin position="152"/>
        <end position="162"/>
    </location>
</feature>
<proteinExistence type="inferred from homology"/>
<evidence type="ECO:0000256" key="2">
    <source>
        <dbReference type="SAM" id="MobiDB-lite"/>
    </source>
</evidence>
<feature type="region of interest" description="Disordered" evidence="2">
    <location>
        <begin position="139"/>
        <end position="162"/>
    </location>
</feature>
<evidence type="ECO:0000313" key="5">
    <source>
        <dbReference type="Proteomes" id="UP000001822"/>
    </source>
</evidence>